<reference evidence="2 3" key="1">
    <citation type="submission" date="2018-02" db="EMBL/GenBank/DDBJ databases">
        <title>Reclassifiation of [Polyangium] brachysporum DSM 7029 as Guopingzhaonella breviflexa gen. nov., sp. nov., a member of the family Comamonadaceae.</title>
        <authorList>
            <person name="Tang B."/>
        </authorList>
    </citation>
    <scope>NUCLEOTIDE SEQUENCE [LARGE SCALE GENOMIC DNA]</scope>
    <source>
        <strain evidence="2 3">BCRC 80649</strain>
    </source>
</reference>
<dbReference type="InterPro" id="IPR006674">
    <property type="entry name" value="HD_domain"/>
</dbReference>
<accession>A0A2S5SQT1</accession>
<dbReference type="Proteomes" id="UP000238605">
    <property type="component" value="Unassembled WGS sequence"/>
</dbReference>
<evidence type="ECO:0000313" key="2">
    <source>
        <dbReference type="EMBL" id="PPE65101.1"/>
    </source>
</evidence>
<dbReference type="OrthoDB" id="823268at2"/>
<sequence length="202" mass="22469">MDHSDRSLIERLEQLYRTRGQRLHVDDGPAGRVTALEHALQCAQLAEWADADESLVAAAFLHDVGHLLHEDPTAGQEDEHHALRALQFLRPGFGPAVTEPIRLHVAAKRYLCARDGAYLLSLTPASRHALLLQGGVMTDDEAHAFEKRPHAVAAIQLRRWDDLARTPGQRTPPLGHYLRLLALLLAREPSGTRPDWHLLDAA</sequence>
<keyword evidence="2" id="KW-0378">Hydrolase</keyword>
<dbReference type="RefSeq" id="WP_104303717.1">
    <property type="nucleotide sequence ID" value="NZ_PSNX01000016.1"/>
</dbReference>
<dbReference type="SUPFAM" id="SSF109604">
    <property type="entry name" value="HD-domain/PDEase-like"/>
    <property type="match status" value="1"/>
</dbReference>
<comment type="caution">
    <text evidence="2">The sequence shown here is derived from an EMBL/GenBank/DDBJ whole genome shotgun (WGS) entry which is preliminary data.</text>
</comment>
<dbReference type="PANTHER" id="PTHR40202">
    <property type="match status" value="1"/>
</dbReference>
<feature type="domain" description="HD" evidence="1">
    <location>
        <begin position="36"/>
        <end position="89"/>
    </location>
</feature>
<dbReference type="GO" id="GO:0016787">
    <property type="term" value="F:hydrolase activity"/>
    <property type="evidence" value="ECO:0007669"/>
    <property type="project" value="UniProtKB-KW"/>
</dbReference>
<dbReference type="AlphaFoldDB" id="A0A2S5SQT1"/>
<dbReference type="InterPro" id="IPR052567">
    <property type="entry name" value="OP_Dioxygenase"/>
</dbReference>
<dbReference type="Gene3D" id="1.10.3210.10">
    <property type="entry name" value="Hypothetical protein af1432"/>
    <property type="match status" value="1"/>
</dbReference>
<dbReference type="PANTHER" id="PTHR40202:SF1">
    <property type="entry name" value="HD DOMAIN-CONTAINING PROTEIN"/>
    <property type="match status" value="1"/>
</dbReference>
<dbReference type="Pfam" id="PF01966">
    <property type="entry name" value="HD"/>
    <property type="match status" value="1"/>
</dbReference>
<dbReference type="EMBL" id="PSNX01000016">
    <property type="protein sequence ID" value="PPE65101.1"/>
    <property type="molecule type" value="Genomic_DNA"/>
</dbReference>
<gene>
    <name evidence="2" type="ORF">C1704_15885</name>
</gene>
<protein>
    <submittedName>
        <fullName evidence="2">Phosphohydrolase</fullName>
    </submittedName>
</protein>
<keyword evidence="3" id="KW-1185">Reference proteome</keyword>
<name>A0A2S5SQT1_9BURK</name>
<evidence type="ECO:0000259" key="1">
    <source>
        <dbReference type="Pfam" id="PF01966"/>
    </source>
</evidence>
<proteinExistence type="predicted"/>
<organism evidence="2 3">
    <name type="scientific">Caldimonas caldifontis</name>
    <dbReference type="NCBI Taxonomy" id="1452508"/>
    <lineage>
        <taxon>Bacteria</taxon>
        <taxon>Pseudomonadati</taxon>
        <taxon>Pseudomonadota</taxon>
        <taxon>Betaproteobacteria</taxon>
        <taxon>Burkholderiales</taxon>
        <taxon>Sphaerotilaceae</taxon>
        <taxon>Caldimonas</taxon>
    </lineage>
</organism>
<evidence type="ECO:0000313" key="3">
    <source>
        <dbReference type="Proteomes" id="UP000238605"/>
    </source>
</evidence>